<reference evidence="15" key="1">
    <citation type="submission" date="2022-01" db="EMBL/GenBank/DDBJ databases">
        <authorList>
            <person name="Braso-Vives M."/>
        </authorList>
    </citation>
    <scope>NUCLEOTIDE SEQUENCE</scope>
</reference>
<evidence type="ECO:0000256" key="7">
    <source>
        <dbReference type="ARBA" id="ARBA00022771"/>
    </source>
</evidence>
<keyword evidence="4" id="KW-0597">Phosphoprotein</keyword>
<feature type="repeat" description="Filamin" evidence="11">
    <location>
        <begin position="407"/>
        <end position="464"/>
    </location>
</feature>
<dbReference type="Pfam" id="PF01436">
    <property type="entry name" value="NHL"/>
    <property type="match status" value="1"/>
</dbReference>
<evidence type="ECO:0000313" key="16">
    <source>
        <dbReference type="Proteomes" id="UP000838412"/>
    </source>
</evidence>
<dbReference type="InterPro" id="IPR014756">
    <property type="entry name" value="Ig_E-set"/>
</dbReference>
<name>A0A8J9YUR6_BRALA</name>
<proteinExistence type="inferred from homology"/>
<dbReference type="Gene3D" id="2.60.40.10">
    <property type="entry name" value="Immunoglobulins"/>
    <property type="match status" value="1"/>
</dbReference>
<dbReference type="SMART" id="SM00336">
    <property type="entry name" value="BBOX"/>
    <property type="match status" value="2"/>
</dbReference>
<dbReference type="PANTHER" id="PTHR25462:SF229">
    <property type="entry name" value="TRANSCRIPTION INTERMEDIARY FACTOR 1-BETA"/>
    <property type="match status" value="1"/>
</dbReference>
<dbReference type="InterPro" id="IPR000315">
    <property type="entry name" value="Znf_B-box"/>
</dbReference>
<dbReference type="GO" id="GO:0061630">
    <property type="term" value="F:ubiquitin protein ligase activity"/>
    <property type="evidence" value="ECO:0007669"/>
    <property type="project" value="UniProtKB-EC"/>
</dbReference>
<dbReference type="CDD" id="cd19757">
    <property type="entry name" value="Bbox1"/>
    <property type="match status" value="1"/>
</dbReference>
<dbReference type="Gene3D" id="3.30.160.60">
    <property type="entry name" value="Classic Zinc Finger"/>
    <property type="match status" value="1"/>
</dbReference>
<keyword evidence="9" id="KW-0862">Zinc</keyword>
<dbReference type="InterPro" id="IPR017868">
    <property type="entry name" value="Filamin/ABP280_repeat-like"/>
</dbReference>
<gene>
    <name evidence="15" type="primary">TRIM2</name>
    <name evidence="15" type="ORF">BLAG_LOCUS5469</name>
</gene>
<evidence type="ECO:0000256" key="1">
    <source>
        <dbReference type="ARBA" id="ARBA00000900"/>
    </source>
</evidence>
<dbReference type="Proteomes" id="UP000838412">
    <property type="component" value="Chromosome 12"/>
</dbReference>
<dbReference type="GO" id="GO:0006513">
    <property type="term" value="P:protein monoubiquitination"/>
    <property type="evidence" value="ECO:0007669"/>
    <property type="project" value="TreeGrafter"/>
</dbReference>
<dbReference type="PROSITE" id="PS50119">
    <property type="entry name" value="ZF_BBOX"/>
    <property type="match status" value="2"/>
</dbReference>
<dbReference type="PROSITE" id="PS50194">
    <property type="entry name" value="FILAMIN_REPEAT"/>
    <property type="match status" value="1"/>
</dbReference>
<dbReference type="InterPro" id="IPR003649">
    <property type="entry name" value="Bbox_C"/>
</dbReference>
<evidence type="ECO:0000256" key="3">
    <source>
        <dbReference type="ARBA" id="ARBA00012483"/>
    </source>
</evidence>
<dbReference type="SUPFAM" id="SSF101898">
    <property type="entry name" value="NHL repeat"/>
    <property type="match status" value="1"/>
</dbReference>
<dbReference type="InterPro" id="IPR001258">
    <property type="entry name" value="NHL_repeat"/>
</dbReference>
<comment type="similarity">
    <text evidence="2">Belongs to the TRIM/RBCC family.</text>
</comment>
<dbReference type="SMART" id="SM00557">
    <property type="entry name" value="IG_FLMN"/>
    <property type="match status" value="1"/>
</dbReference>
<evidence type="ECO:0000256" key="6">
    <source>
        <dbReference type="ARBA" id="ARBA00022737"/>
    </source>
</evidence>
<evidence type="ECO:0000256" key="8">
    <source>
        <dbReference type="ARBA" id="ARBA00022786"/>
    </source>
</evidence>
<feature type="repeat" description="NHL" evidence="12">
    <location>
        <begin position="601"/>
        <end position="643"/>
    </location>
</feature>
<dbReference type="EC" id="2.3.2.27" evidence="3"/>
<dbReference type="EMBL" id="OV696697">
    <property type="protein sequence ID" value="CAH1242135.1"/>
    <property type="molecule type" value="Genomic_DNA"/>
</dbReference>
<dbReference type="OrthoDB" id="252722at2759"/>
<dbReference type="InterPro" id="IPR027370">
    <property type="entry name" value="Znf-RING_euk"/>
</dbReference>
<dbReference type="GO" id="GO:0008270">
    <property type="term" value="F:zinc ion binding"/>
    <property type="evidence" value="ECO:0007669"/>
    <property type="project" value="UniProtKB-KW"/>
</dbReference>
<dbReference type="SUPFAM" id="SSF57845">
    <property type="entry name" value="B-box zinc-binding domain"/>
    <property type="match status" value="1"/>
</dbReference>
<dbReference type="SUPFAM" id="SSF57850">
    <property type="entry name" value="RING/U-box"/>
    <property type="match status" value="1"/>
</dbReference>
<evidence type="ECO:0000256" key="5">
    <source>
        <dbReference type="ARBA" id="ARBA00022723"/>
    </source>
</evidence>
<feature type="repeat" description="NHL" evidence="12">
    <location>
        <begin position="647"/>
        <end position="690"/>
    </location>
</feature>
<dbReference type="Pfam" id="PF00630">
    <property type="entry name" value="Filamin"/>
    <property type="match status" value="1"/>
</dbReference>
<accession>A0A8J9YUR6</accession>
<dbReference type="InterPro" id="IPR011042">
    <property type="entry name" value="6-blade_b-propeller_TolB-like"/>
</dbReference>
<dbReference type="PROSITE" id="PS00518">
    <property type="entry name" value="ZF_RING_1"/>
    <property type="match status" value="1"/>
</dbReference>
<dbReference type="SUPFAM" id="SSF81296">
    <property type="entry name" value="E set domains"/>
    <property type="match status" value="1"/>
</dbReference>
<dbReference type="Gene3D" id="2.120.10.30">
    <property type="entry name" value="TolB, C-terminal domain"/>
    <property type="match status" value="1"/>
</dbReference>
<dbReference type="InterPro" id="IPR001298">
    <property type="entry name" value="Filamin/ABP280_rpt"/>
</dbReference>
<keyword evidence="7 10" id="KW-0863">Zinc-finger</keyword>
<feature type="domain" description="B box-type" evidence="14">
    <location>
        <begin position="93"/>
        <end position="141"/>
    </location>
</feature>
<dbReference type="InterPro" id="IPR013083">
    <property type="entry name" value="Znf_RING/FYVE/PHD"/>
</dbReference>
<feature type="domain" description="RING-type" evidence="13">
    <location>
        <begin position="18"/>
        <end position="60"/>
    </location>
</feature>
<dbReference type="Gene3D" id="3.30.40.10">
    <property type="entry name" value="Zinc/RING finger domain, C3HC4 (zinc finger)"/>
    <property type="match status" value="1"/>
</dbReference>
<keyword evidence="16" id="KW-1185">Reference proteome</keyword>
<dbReference type="Pfam" id="PF00643">
    <property type="entry name" value="zf-B_box"/>
    <property type="match status" value="1"/>
</dbReference>
<dbReference type="Pfam" id="PF13445">
    <property type="entry name" value="zf-RING_UBOX"/>
    <property type="match status" value="1"/>
</dbReference>
<evidence type="ECO:0000256" key="10">
    <source>
        <dbReference type="PROSITE-ProRule" id="PRU00024"/>
    </source>
</evidence>
<keyword evidence="5" id="KW-0479">Metal-binding</keyword>
<dbReference type="CDD" id="cd05819">
    <property type="entry name" value="NHL"/>
    <property type="match status" value="1"/>
</dbReference>
<evidence type="ECO:0000259" key="13">
    <source>
        <dbReference type="PROSITE" id="PS50089"/>
    </source>
</evidence>
<dbReference type="SMART" id="SM00502">
    <property type="entry name" value="BBC"/>
    <property type="match status" value="1"/>
</dbReference>
<dbReference type="Gene3D" id="4.10.830.40">
    <property type="match status" value="1"/>
</dbReference>
<dbReference type="PROSITE" id="PS51125">
    <property type="entry name" value="NHL"/>
    <property type="match status" value="2"/>
</dbReference>
<dbReference type="Gene3D" id="2.40.10.500">
    <property type="match status" value="1"/>
</dbReference>
<dbReference type="InterPro" id="IPR017907">
    <property type="entry name" value="Znf_RING_CS"/>
</dbReference>
<evidence type="ECO:0000313" key="15">
    <source>
        <dbReference type="EMBL" id="CAH1242135.1"/>
    </source>
</evidence>
<evidence type="ECO:0000256" key="2">
    <source>
        <dbReference type="ARBA" id="ARBA00008518"/>
    </source>
</evidence>
<evidence type="ECO:0000256" key="12">
    <source>
        <dbReference type="PROSITE-ProRule" id="PRU00504"/>
    </source>
</evidence>
<sequence>MAGKVEGSVDFDEQFLTCPVCMLHFRDPRVLPCLHTFCKECLQRWTMKQQQQPLECPTCRTQVSLPDQGVDGLRGNFYVNNLLDFAAAKKGAQPGVACHVCEGGQDGVKSWCADCAVLLCESCAKMHLRIPALNDHEIVPQEAMKTKDDMEKFRRKKHCRKHRNQELAFYCKSCETLICTACTVIDHRPGKDHNTVEISSVAQTKKESLESLMEQLTPRLKGIHEALQEIDKEKAKLPISREKATNEATTYFRHLVDLVKIQEAETLAQIDTTCEKITKSLDTQKSELEFDETGMKNAYEFCKQAVEHGSDVHIVEVEGQVQKRVEDLLAKRTDMTPRLGEVDFVKSTNVTHFEKQLTKLVGVVAKRMVDVSKCTVVVKPAVVGFANVCLLHTNDKNGQPCHVRCEDITANLKDSLGKLVQSQLEQTGEGTWETSYMPHDIGKYVLEVEVKSQHVAGSPVGITVQSRDTPVLKIGREGGTSTSEVIKPVGVVVDKDGNVAVVQQGNKRVRVFDVNKGNCLKSFSVEGVGPFDIDVDSNGRFLVTSWGEGYGIRCYSQEGKLLNTFKPSCMTCPYGVAVLEDGRIIVADKYQKSCLLLKPDGSLIREIGKGLLQCPFFIAVDESRGLLYVTDNSAHAVSAFDLTGNHKFTFGKQGHSDGEFQSPSGVALDQSGNIIVVNCKDGRLQVFRPDGTFKQKIATIQGGDSYGVTLTPDGCIAVARLYGHCVEKYRYN</sequence>
<dbReference type="InterPro" id="IPR047153">
    <property type="entry name" value="TRIM45/56/19-like"/>
</dbReference>
<dbReference type="PROSITE" id="PS50089">
    <property type="entry name" value="ZF_RING_2"/>
    <property type="match status" value="1"/>
</dbReference>
<dbReference type="PANTHER" id="PTHR25462">
    <property type="entry name" value="BONUS, ISOFORM C-RELATED"/>
    <property type="match status" value="1"/>
</dbReference>
<dbReference type="InterPro" id="IPR013783">
    <property type="entry name" value="Ig-like_fold"/>
</dbReference>
<keyword evidence="8" id="KW-0833">Ubl conjugation pathway</keyword>
<protein>
    <recommendedName>
        <fullName evidence="3">RING-type E3 ubiquitin transferase</fullName>
        <ecNumber evidence="3">2.3.2.27</ecNumber>
    </recommendedName>
</protein>
<evidence type="ECO:0000256" key="9">
    <source>
        <dbReference type="ARBA" id="ARBA00022833"/>
    </source>
</evidence>
<evidence type="ECO:0000259" key="14">
    <source>
        <dbReference type="PROSITE" id="PS50119"/>
    </source>
</evidence>
<dbReference type="InterPro" id="IPR001841">
    <property type="entry name" value="Znf_RING"/>
</dbReference>
<dbReference type="SMART" id="SM00184">
    <property type="entry name" value="RING"/>
    <property type="match status" value="1"/>
</dbReference>
<organism evidence="15 16">
    <name type="scientific">Branchiostoma lanceolatum</name>
    <name type="common">Common lancelet</name>
    <name type="synonym">Amphioxus lanceolatum</name>
    <dbReference type="NCBI Taxonomy" id="7740"/>
    <lineage>
        <taxon>Eukaryota</taxon>
        <taxon>Metazoa</taxon>
        <taxon>Chordata</taxon>
        <taxon>Cephalochordata</taxon>
        <taxon>Leptocardii</taxon>
        <taxon>Amphioxiformes</taxon>
        <taxon>Branchiostomatidae</taxon>
        <taxon>Branchiostoma</taxon>
    </lineage>
</organism>
<dbReference type="AlphaFoldDB" id="A0A8J9YUR6"/>
<keyword evidence="6" id="KW-0677">Repeat</keyword>
<comment type="catalytic activity">
    <reaction evidence="1">
        <text>S-ubiquitinyl-[E2 ubiquitin-conjugating enzyme]-L-cysteine + [acceptor protein]-L-lysine = [E2 ubiquitin-conjugating enzyme]-L-cysteine + N(6)-ubiquitinyl-[acceptor protein]-L-lysine.</text>
        <dbReference type="EC" id="2.3.2.27"/>
    </reaction>
</comment>
<feature type="domain" description="B box-type" evidence="14">
    <location>
        <begin position="154"/>
        <end position="198"/>
    </location>
</feature>
<dbReference type="FunFam" id="3.30.40.10:FF:000362">
    <property type="entry name" value="E3 ubiquitin-protein ligase TRIM56"/>
    <property type="match status" value="1"/>
</dbReference>
<evidence type="ECO:0000256" key="11">
    <source>
        <dbReference type="PROSITE-ProRule" id="PRU00087"/>
    </source>
</evidence>
<evidence type="ECO:0000256" key="4">
    <source>
        <dbReference type="ARBA" id="ARBA00022553"/>
    </source>
</evidence>